<dbReference type="Pfam" id="PF13679">
    <property type="entry name" value="Methyltransf_32"/>
    <property type="match status" value="1"/>
</dbReference>
<dbReference type="CDD" id="cd02440">
    <property type="entry name" value="AdoMet_MTases"/>
    <property type="match status" value="1"/>
</dbReference>
<gene>
    <name evidence="3" type="ORF">PCOR1329_LOCUS52811</name>
</gene>
<feature type="domain" description="Methyltransferase" evidence="2">
    <location>
        <begin position="209"/>
        <end position="328"/>
    </location>
</feature>
<feature type="region of interest" description="Disordered" evidence="1">
    <location>
        <begin position="88"/>
        <end position="135"/>
    </location>
</feature>
<evidence type="ECO:0000256" key="1">
    <source>
        <dbReference type="SAM" id="MobiDB-lite"/>
    </source>
</evidence>
<protein>
    <recommendedName>
        <fullName evidence="2">Methyltransferase domain-containing protein</fullName>
    </recommendedName>
</protein>
<dbReference type="EMBL" id="CAUYUJ010016429">
    <property type="protein sequence ID" value="CAK0865230.1"/>
    <property type="molecule type" value="Genomic_DNA"/>
</dbReference>
<comment type="caution">
    <text evidence="3">The sequence shown here is derived from an EMBL/GenBank/DDBJ whole genome shotgun (WGS) entry which is preliminary data.</text>
</comment>
<dbReference type="InterPro" id="IPR029063">
    <property type="entry name" value="SAM-dependent_MTases_sf"/>
</dbReference>
<reference evidence="3" key="1">
    <citation type="submission" date="2023-10" db="EMBL/GenBank/DDBJ databases">
        <authorList>
            <person name="Chen Y."/>
            <person name="Shah S."/>
            <person name="Dougan E. K."/>
            <person name="Thang M."/>
            <person name="Chan C."/>
        </authorList>
    </citation>
    <scope>NUCLEOTIDE SEQUENCE [LARGE SCALE GENOMIC DNA]</scope>
</reference>
<evidence type="ECO:0000313" key="3">
    <source>
        <dbReference type="EMBL" id="CAK0865230.1"/>
    </source>
</evidence>
<dbReference type="Proteomes" id="UP001189429">
    <property type="component" value="Unassembled WGS sequence"/>
</dbReference>
<keyword evidence="4" id="KW-1185">Reference proteome</keyword>
<feature type="region of interest" description="Disordered" evidence="1">
    <location>
        <begin position="325"/>
        <end position="347"/>
    </location>
</feature>
<evidence type="ECO:0000259" key="2">
    <source>
        <dbReference type="Pfam" id="PF13679"/>
    </source>
</evidence>
<evidence type="ECO:0000313" key="4">
    <source>
        <dbReference type="Proteomes" id="UP001189429"/>
    </source>
</evidence>
<sequence length="347" mass="36662">MTATIFLRNLPWDIPSPLLLESIDAALVGSGRLLEPPAIVELPGGPIKHVKNNRMKLHEGTAALRFADAAAADAFRASMEGGRVLPGCGDRPLFVEEPPQSPPPPCDPSQPRPRRKADMRPQWRFRRAPRPERDEAVDAALRSLAPPAELELARAAAPEASWLDGCHWRLPEAMWASASAGMAWESMPAECDPQRSARKMAGGSMRGARKREQATEFACVLEALLHGAPGGGTVVDAGCGSGNLLLPLAFRFPDHATDFLGLDFKPAAVALVRKRAATAGLTNVSALAVDIDAYDPPRDGSGQAADRGAAAGALVAVLALHACGGASDAPSDWRRAPPFPSPSRRAA</sequence>
<dbReference type="Gene3D" id="3.40.50.150">
    <property type="entry name" value="Vaccinia Virus protein VP39"/>
    <property type="match status" value="1"/>
</dbReference>
<dbReference type="InterPro" id="IPR025714">
    <property type="entry name" value="Methyltranfer_dom"/>
</dbReference>
<dbReference type="PANTHER" id="PTHR13369:SF0">
    <property type="entry name" value="GLUTATHIONE S-TRANSFERASE C-TERMINAL DOMAIN-CONTAINING PROTEIN"/>
    <property type="match status" value="1"/>
</dbReference>
<dbReference type="PANTHER" id="PTHR13369">
    <property type="match status" value="1"/>
</dbReference>
<name>A0ABN9UY82_9DINO</name>
<organism evidence="3 4">
    <name type="scientific">Prorocentrum cordatum</name>
    <dbReference type="NCBI Taxonomy" id="2364126"/>
    <lineage>
        <taxon>Eukaryota</taxon>
        <taxon>Sar</taxon>
        <taxon>Alveolata</taxon>
        <taxon>Dinophyceae</taxon>
        <taxon>Prorocentrales</taxon>
        <taxon>Prorocentraceae</taxon>
        <taxon>Prorocentrum</taxon>
    </lineage>
</organism>
<feature type="compositionally biased region" description="Pro residues" evidence="1">
    <location>
        <begin position="99"/>
        <end position="111"/>
    </location>
</feature>
<proteinExistence type="predicted"/>
<accession>A0ABN9UY82</accession>
<dbReference type="SUPFAM" id="SSF53335">
    <property type="entry name" value="S-adenosyl-L-methionine-dependent methyltransferases"/>
    <property type="match status" value="1"/>
</dbReference>